<dbReference type="Proteomes" id="UP000438429">
    <property type="component" value="Unassembled WGS sequence"/>
</dbReference>
<evidence type="ECO:0000256" key="1">
    <source>
        <dbReference type="SAM" id="MobiDB-lite"/>
    </source>
</evidence>
<evidence type="ECO:0000313" key="2">
    <source>
        <dbReference type="EMBL" id="AWP07992.1"/>
    </source>
</evidence>
<proteinExistence type="predicted"/>
<evidence type="ECO:0000313" key="3">
    <source>
        <dbReference type="EMBL" id="KAF0022216.1"/>
    </source>
</evidence>
<feature type="region of interest" description="Disordered" evidence="1">
    <location>
        <begin position="1"/>
        <end position="130"/>
    </location>
</feature>
<keyword evidence="4" id="KW-1185">Reference proteome</keyword>
<feature type="compositionally biased region" description="Low complexity" evidence="1">
    <location>
        <begin position="70"/>
        <end position="90"/>
    </location>
</feature>
<reference evidence="3 5" key="2">
    <citation type="submission" date="2019-06" db="EMBL/GenBank/DDBJ databases">
        <title>Draft genomes of female and male turbot (Scophthalmus maximus).</title>
        <authorList>
            <person name="Xu H."/>
            <person name="Xu X.-W."/>
            <person name="Shao C."/>
            <person name="Chen S."/>
        </authorList>
    </citation>
    <scope>NUCLEOTIDE SEQUENCE [LARGE SCALE GENOMIC DNA]</scope>
    <source>
        <strain evidence="3">Ysfricsl-2016a</strain>
        <tissue evidence="3">Blood</tissue>
    </source>
</reference>
<dbReference type="EMBL" id="CP026252">
    <property type="protein sequence ID" value="AWP07992.1"/>
    <property type="molecule type" value="Genomic_DNA"/>
</dbReference>
<dbReference type="Proteomes" id="UP000246464">
    <property type="component" value="Chromosome 10"/>
</dbReference>
<name>A0A2U9BXT1_SCOMX</name>
<reference evidence="2 4" key="1">
    <citation type="submission" date="2017-12" db="EMBL/GenBank/DDBJ databases">
        <title>Integrating genomic resources of turbot (Scophthalmus maximus) in depth evaluation of genetic and physical mapping variation across individuals.</title>
        <authorList>
            <person name="Martinez P."/>
        </authorList>
    </citation>
    <scope>NUCLEOTIDE SEQUENCE [LARGE SCALE GENOMIC DNA]</scope>
</reference>
<evidence type="ECO:0000313" key="4">
    <source>
        <dbReference type="Proteomes" id="UP000246464"/>
    </source>
</evidence>
<sequence>MSLREAAAAGKADAPNTSAERPAPNGTDAPELRSSLVEGAQSQARHTEAGPGPEMIPEPADLPASNESLTPTAATSSSVANVTAPSTSAAQPPDPQTPDSDMDLVQIRKRHNTDRQTRQGKKLTKSKTKR</sequence>
<dbReference type="AlphaFoldDB" id="A0A2U9BXT1"/>
<accession>A0A2U9BXT1</accession>
<protein>
    <submittedName>
        <fullName evidence="2">Uncharacterized protein</fullName>
    </submittedName>
</protein>
<gene>
    <name evidence="3" type="ORF">F2P81_025533</name>
    <name evidence="2" type="ORF">SMAX5B_007140</name>
</gene>
<feature type="compositionally biased region" description="Basic residues" evidence="1">
    <location>
        <begin position="107"/>
        <end position="130"/>
    </location>
</feature>
<dbReference type="EMBL" id="VEVO01000042">
    <property type="protein sequence ID" value="KAF0022216.1"/>
    <property type="molecule type" value="Genomic_DNA"/>
</dbReference>
<evidence type="ECO:0000313" key="5">
    <source>
        <dbReference type="Proteomes" id="UP000438429"/>
    </source>
</evidence>
<organism evidence="2 4">
    <name type="scientific">Scophthalmus maximus</name>
    <name type="common">Turbot</name>
    <name type="synonym">Psetta maxima</name>
    <dbReference type="NCBI Taxonomy" id="52904"/>
    <lineage>
        <taxon>Eukaryota</taxon>
        <taxon>Metazoa</taxon>
        <taxon>Chordata</taxon>
        <taxon>Craniata</taxon>
        <taxon>Vertebrata</taxon>
        <taxon>Euteleostomi</taxon>
        <taxon>Actinopterygii</taxon>
        <taxon>Neopterygii</taxon>
        <taxon>Teleostei</taxon>
        <taxon>Neoteleostei</taxon>
        <taxon>Acanthomorphata</taxon>
        <taxon>Carangaria</taxon>
        <taxon>Pleuronectiformes</taxon>
        <taxon>Pleuronectoidei</taxon>
        <taxon>Scophthalmidae</taxon>
        <taxon>Scophthalmus</taxon>
    </lineage>
</organism>